<feature type="compositionally biased region" description="Basic and acidic residues" evidence="8">
    <location>
        <begin position="225"/>
        <end position="240"/>
    </location>
</feature>
<evidence type="ECO:0000313" key="12">
    <source>
        <dbReference type="Proteomes" id="UP001597469"/>
    </source>
</evidence>
<dbReference type="SUPFAM" id="SSF109604">
    <property type="entry name" value="HD-domain/PDEase-like"/>
    <property type="match status" value="1"/>
</dbReference>
<evidence type="ECO:0000256" key="8">
    <source>
        <dbReference type="SAM" id="MobiDB-lite"/>
    </source>
</evidence>
<evidence type="ECO:0000256" key="1">
    <source>
        <dbReference type="ARBA" id="ARBA00004236"/>
    </source>
</evidence>
<evidence type="ECO:0000259" key="10">
    <source>
        <dbReference type="SMART" id="SM00471"/>
    </source>
</evidence>
<dbReference type="CDD" id="cd00077">
    <property type="entry name" value="HDc"/>
    <property type="match status" value="1"/>
</dbReference>
<dbReference type="RefSeq" id="WP_381525251.1">
    <property type="nucleotide sequence ID" value="NZ_JBHULN010000012.1"/>
</dbReference>
<dbReference type="PANTHER" id="PTHR21174:SF0">
    <property type="entry name" value="HD PHOSPHOHYDROLASE FAMILY PROTEIN-RELATED"/>
    <property type="match status" value="1"/>
</dbReference>
<keyword evidence="2" id="KW-1003">Cell membrane</keyword>
<comment type="subcellular location">
    <subcellularLocation>
        <location evidence="1">Cell membrane</location>
    </subcellularLocation>
</comment>
<protein>
    <submittedName>
        <fullName evidence="11">Pycsar system effector family protein</fullName>
    </submittedName>
</protein>
<accession>A0ABW5M7X3</accession>
<dbReference type="Pfam" id="PF01966">
    <property type="entry name" value="HD"/>
    <property type="match status" value="1"/>
</dbReference>
<evidence type="ECO:0000256" key="5">
    <source>
        <dbReference type="ARBA" id="ARBA00022989"/>
    </source>
</evidence>
<feature type="region of interest" description="Disordered" evidence="8">
    <location>
        <begin position="198"/>
        <end position="240"/>
    </location>
</feature>
<dbReference type="PANTHER" id="PTHR21174">
    <property type="match status" value="1"/>
</dbReference>
<evidence type="ECO:0000256" key="2">
    <source>
        <dbReference type="ARBA" id="ARBA00022475"/>
    </source>
</evidence>
<sequence>MKNALLAATEAYVIKYFDEHANPALTYHTLTHTQDVVHMAKQLAHHYDLVETPYLTVLIAAWFHDVGYLMGPPEQHEQNGATLAAAFLREHAASPDLIKQVQRCILATKMPQSPQNLLEEILCDADMSNLGSDGYQDRQKLLRKEKEYLSGQEISGRDWRQANINLLTTHRYFTAHAQELLAKGQANNLRRLQEKQAEKLKEDNKHGVSPLSTEQLTAQPAEPVHPTKEKKPKDGRSDRGIETMFRTTSTNHLQLSEIADSKANIMISVNSIMVSVIVSILPRRIEENPYLITPTALFLTTSLLTIIFAILATRPNVTEGTFSKETIQKKQGNLLFFGNFHDMSLADYEWGINELMNDSNYLYSTMTRDIYYLGKVLAKKYKLLRIAYNTFMFGFVVSILAFLIVFLFFTK</sequence>
<dbReference type="InterPro" id="IPR009218">
    <property type="entry name" value="HD_phosphohydro"/>
</dbReference>
<evidence type="ECO:0000256" key="7">
    <source>
        <dbReference type="ARBA" id="ARBA00023136"/>
    </source>
</evidence>
<comment type="caution">
    <text evidence="11">The sequence shown here is derived from an EMBL/GenBank/DDBJ whole genome shotgun (WGS) entry which is preliminary data.</text>
</comment>
<dbReference type="Proteomes" id="UP001597469">
    <property type="component" value="Unassembled WGS sequence"/>
</dbReference>
<feature type="domain" description="HD/PDEase" evidence="10">
    <location>
        <begin position="25"/>
        <end position="274"/>
    </location>
</feature>
<proteinExistence type="predicted"/>
<evidence type="ECO:0000256" key="4">
    <source>
        <dbReference type="ARBA" id="ARBA00022741"/>
    </source>
</evidence>
<dbReference type="EMBL" id="JBHULN010000012">
    <property type="protein sequence ID" value="MFD2572657.1"/>
    <property type="molecule type" value="Genomic_DNA"/>
</dbReference>
<evidence type="ECO:0000256" key="9">
    <source>
        <dbReference type="SAM" id="Phobius"/>
    </source>
</evidence>
<dbReference type="InterPro" id="IPR003607">
    <property type="entry name" value="HD/PDEase_dom"/>
</dbReference>
<evidence type="ECO:0000256" key="6">
    <source>
        <dbReference type="ARBA" id="ARBA00023118"/>
    </source>
</evidence>
<keyword evidence="3 9" id="KW-0812">Transmembrane</keyword>
<evidence type="ECO:0000256" key="3">
    <source>
        <dbReference type="ARBA" id="ARBA00022692"/>
    </source>
</evidence>
<dbReference type="SMART" id="SM00471">
    <property type="entry name" value="HDc"/>
    <property type="match status" value="1"/>
</dbReference>
<feature type="transmembrane region" description="Helical" evidence="9">
    <location>
        <begin position="290"/>
        <end position="312"/>
    </location>
</feature>
<keyword evidence="7 9" id="KW-0472">Membrane</keyword>
<gene>
    <name evidence="11" type="ORF">ACFSUS_18605</name>
</gene>
<keyword evidence="12" id="KW-1185">Reference proteome</keyword>
<evidence type="ECO:0000313" key="11">
    <source>
        <dbReference type="EMBL" id="MFD2572657.1"/>
    </source>
</evidence>
<organism evidence="11 12">
    <name type="scientific">Spirosoma soli</name>
    <dbReference type="NCBI Taxonomy" id="1770529"/>
    <lineage>
        <taxon>Bacteria</taxon>
        <taxon>Pseudomonadati</taxon>
        <taxon>Bacteroidota</taxon>
        <taxon>Cytophagia</taxon>
        <taxon>Cytophagales</taxon>
        <taxon>Cytophagaceae</taxon>
        <taxon>Spirosoma</taxon>
    </lineage>
</organism>
<feature type="transmembrane region" description="Helical" evidence="9">
    <location>
        <begin position="386"/>
        <end position="409"/>
    </location>
</feature>
<dbReference type="InterPro" id="IPR006674">
    <property type="entry name" value="HD_domain"/>
</dbReference>
<keyword evidence="4" id="KW-0547">Nucleotide-binding</keyword>
<dbReference type="InterPro" id="IPR043760">
    <property type="entry name" value="PycTM_dom"/>
</dbReference>
<dbReference type="Gene3D" id="1.10.3210.10">
    <property type="entry name" value="Hypothetical protein af1432"/>
    <property type="match status" value="1"/>
</dbReference>
<keyword evidence="5 9" id="KW-1133">Transmembrane helix</keyword>
<keyword evidence="6" id="KW-0051">Antiviral defense</keyword>
<dbReference type="Pfam" id="PF18967">
    <property type="entry name" value="PycTM"/>
    <property type="match status" value="1"/>
</dbReference>
<reference evidence="12" key="1">
    <citation type="journal article" date="2019" name="Int. J. Syst. Evol. Microbiol.">
        <title>The Global Catalogue of Microorganisms (GCM) 10K type strain sequencing project: providing services to taxonomists for standard genome sequencing and annotation.</title>
        <authorList>
            <consortium name="The Broad Institute Genomics Platform"/>
            <consortium name="The Broad Institute Genome Sequencing Center for Infectious Disease"/>
            <person name="Wu L."/>
            <person name="Ma J."/>
        </authorList>
    </citation>
    <scope>NUCLEOTIDE SEQUENCE [LARGE SCALE GENOMIC DNA]</scope>
    <source>
        <strain evidence="12">KCTC 42805</strain>
    </source>
</reference>
<name>A0ABW5M7X3_9BACT</name>